<reference evidence="2 3" key="1">
    <citation type="submission" date="2023-07" db="EMBL/GenBank/DDBJ databases">
        <title>Genomic Encyclopedia of Type Strains, Phase IV (KMG-IV): sequencing the most valuable type-strain genomes for metagenomic binning, comparative biology and taxonomic classification.</title>
        <authorList>
            <person name="Goeker M."/>
        </authorList>
    </citation>
    <scope>NUCLEOTIDE SEQUENCE [LARGE SCALE GENOMIC DNA]</scope>
    <source>
        <strain evidence="2 3">DSM 15049</strain>
    </source>
</reference>
<accession>A0ABU0N018</accession>
<evidence type="ECO:0000313" key="3">
    <source>
        <dbReference type="Proteomes" id="UP001232584"/>
    </source>
</evidence>
<feature type="transmembrane region" description="Helical" evidence="1">
    <location>
        <begin position="161"/>
        <end position="184"/>
    </location>
</feature>
<evidence type="ECO:0000313" key="2">
    <source>
        <dbReference type="EMBL" id="MDQ0556056.1"/>
    </source>
</evidence>
<keyword evidence="1" id="KW-0472">Membrane</keyword>
<keyword evidence="1" id="KW-0812">Transmembrane</keyword>
<feature type="transmembrane region" description="Helical" evidence="1">
    <location>
        <begin position="131"/>
        <end position="149"/>
    </location>
</feature>
<feature type="transmembrane region" description="Helical" evidence="1">
    <location>
        <begin position="277"/>
        <end position="295"/>
    </location>
</feature>
<proteinExistence type="predicted"/>
<organism evidence="2 3">
    <name type="scientific">Paraclostridium ghonii</name>
    <dbReference type="NCBI Taxonomy" id="29358"/>
    <lineage>
        <taxon>Bacteria</taxon>
        <taxon>Bacillati</taxon>
        <taxon>Bacillota</taxon>
        <taxon>Clostridia</taxon>
        <taxon>Peptostreptococcales</taxon>
        <taxon>Peptostreptococcaceae</taxon>
        <taxon>Paraclostridium</taxon>
    </lineage>
</organism>
<feature type="transmembrane region" description="Helical" evidence="1">
    <location>
        <begin position="381"/>
        <end position="399"/>
    </location>
</feature>
<feature type="transmembrane region" description="Helical" evidence="1">
    <location>
        <begin position="100"/>
        <end position="119"/>
    </location>
</feature>
<keyword evidence="1" id="KW-1133">Transmembrane helix</keyword>
<evidence type="ECO:0000256" key="1">
    <source>
        <dbReference type="SAM" id="Phobius"/>
    </source>
</evidence>
<comment type="caution">
    <text evidence="2">The sequence shown here is derived from an EMBL/GenBank/DDBJ whole genome shotgun (WGS) entry which is preliminary data.</text>
</comment>
<feature type="transmembrane region" description="Helical" evidence="1">
    <location>
        <begin position="349"/>
        <end position="369"/>
    </location>
</feature>
<feature type="transmembrane region" description="Helical" evidence="1">
    <location>
        <begin position="199"/>
        <end position="216"/>
    </location>
</feature>
<dbReference type="RefSeq" id="WP_307504503.1">
    <property type="nucleotide sequence ID" value="NZ_BAAACE010000028.1"/>
</dbReference>
<keyword evidence="3" id="KW-1185">Reference proteome</keyword>
<name>A0ABU0N018_9FIRM</name>
<feature type="transmembrane region" description="Helical" evidence="1">
    <location>
        <begin position="419"/>
        <end position="441"/>
    </location>
</feature>
<protein>
    <submittedName>
        <fullName evidence="2">Uncharacterized protein</fullName>
    </submittedName>
</protein>
<gene>
    <name evidence="2" type="ORF">QOZ92_001169</name>
</gene>
<feature type="transmembrane region" description="Helical" evidence="1">
    <location>
        <begin position="237"/>
        <end position="257"/>
    </location>
</feature>
<dbReference type="EMBL" id="JAUSWG010000004">
    <property type="protein sequence ID" value="MDQ0556056.1"/>
    <property type="molecule type" value="Genomic_DNA"/>
</dbReference>
<sequence>MNNENSDLKFSNHKNYCDLGGRDLSKIEIDSIKLSYEKKCIKCDEIYDSSYLYCKECGNELISIKENRKILNSFNVVDKDLDIKEKLAIWISSIDIKRRIIVPIFSILVLCIVSIWIKLFMNITGLEVNKFLNIFNIILGLNLVPVKIASSSSLGVGNIDISMSLISVLILPFIVIGISSMFFIKKEALKNQNVIKESFMLSLIYGLLLGFISILGKRIINFSMEEYYTMSVVIKYSFIRSVLNGIIISFIPIYIVLFNKIKCSKKDFNIINKALQTIALMYVLILVLIVFGLFFNKVFLSNSGVSGVITYPQLALYLLHFINLIPVRVGHVLISIFNISDINLYLNDSMILLVYAMMLLNIVILIVSGYDIKNKVNDKKYIKHFSFVYSIAIAGTIFLSKIDTSGSLPLLDIKNYDMYSYIGSSAIMGLVISFIYSYIILSLGYKLNKE</sequence>
<dbReference type="Proteomes" id="UP001232584">
    <property type="component" value="Unassembled WGS sequence"/>
</dbReference>
<feature type="transmembrane region" description="Helical" evidence="1">
    <location>
        <begin position="316"/>
        <end position="337"/>
    </location>
</feature>